<dbReference type="PANTHER" id="PTHR44846">
    <property type="entry name" value="MANNOSYL-D-GLYCERATE TRANSPORT/METABOLISM SYSTEM REPRESSOR MNGR-RELATED"/>
    <property type="match status" value="1"/>
</dbReference>
<evidence type="ECO:0000259" key="4">
    <source>
        <dbReference type="PROSITE" id="PS50949"/>
    </source>
</evidence>
<dbReference type="CDD" id="cd07377">
    <property type="entry name" value="WHTH_GntR"/>
    <property type="match status" value="1"/>
</dbReference>
<dbReference type="InterPro" id="IPR036390">
    <property type="entry name" value="WH_DNA-bd_sf"/>
</dbReference>
<evidence type="ECO:0000256" key="3">
    <source>
        <dbReference type="ARBA" id="ARBA00023163"/>
    </source>
</evidence>
<dbReference type="SMART" id="SM00866">
    <property type="entry name" value="UTRA"/>
    <property type="match status" value="1"/>
</dbReference>
<dbReference type="Proteomes" id="UP000184514">
    <property type="component" value="Unassembled WGS sequence"/>
</dbReference>
<gene>
    <name evidence="5" type="primary">yvoA_1</name>
    <name evidence="5" type="ORF">PFRI_12760</name>
</gene>
<sequence length="273" mass="29616">MLEVARSATLPEGAKARRVYLSLYDQITDGRLCDGEILPGEQKLAETYCVSRVTIRRALDVLSARGLIEKRVGSGTRVRSKAMSDKRAALTFNTLMPQLVEMGQSTTARLLSFSYRQPPDYVAQALGLGAAENAQIATRVRLANAVPFSYLTTYVPTQIAQNYSENDLATMPLFKLLERSGVQIGAAHQSVSASLAGPEVAEALNLAEGSALLSLKRVVRDVDGNGVEFLSGLYRPDMFSLEMPLTRVGDGVGRHWEPAIGQADQDLAKQARS</sequence>
<dbReference type="GO" id="GO:0003700">
    <property type="term" value="F:DNA-binding transcription factor activity"/>
    <property type="evidence" value="ECO:0007669"/>
    <property type="project" value="InterPro"/>
</dbReference>
<keyword evidence="2" id="KW-0238">DNA-binding</keyword>
<comment type="caution">
    <text evidence="5">The sequence shown here is derived from an EMBL/GenBank/DDBJ whole genome shotgun (WGS) entry which is preliminary data.</text>
</comment>
<accession>A0A1L9NYW5</accession>
<dbReference type="PROSITE" id="PS50949">
    <property type="entry name" value="HTH_GNTR"/>
    <property type="match status" value="1"/>
</dbReference>
<protein>
    <submittedName>
        <fullName evidence="5">HTH-type transcriptional repressor YvoA</fullName>
    </submittedName>
</protein>
<keyword evidence="3" id="KW-0804">Transcription</keyword>
<evidence type="ECO:0000313" key="6">
    <source>
        <dbReference type="Proteomes" id="UP000184514"/>
    </source>
</evidence>
<dbReference type="InterPro" id="IPR000524">
    <property type="entry name" value="Tscrpt_reg_HTH_GntR"/>
</dbReference>
<keyword evidence="6" id="KW-1185">Reference proteome</keyword>
<dbReference type="InterPro" id="IPR036388">
    <property type="entry name" value="WH-like_DNA-bd_sf"/>
</dbReference>
<dbReference type="PANTHER" id="PTHR44846:SF1">
    <property type="entry name" value="MANNOSYL-D-GLYCERATE TRANSPORT_METABOLISM SYSTEM REPRESSOR MNGR-RELATED"/>
    <property type="match status" value="1"/>
</dbReference>
<dbReference type="STRING" id="696762.PFRI_12760"/>
<feature type="domain" description="HTH gntR-type" evidence="4">
    <location>
        <begin position="13"/>
        <end position="81"/>
    </location>
</feature>
<evidence type="ECO:0000256" key="2">
    <source>
        <dbReference type="ARBA" id="ARBA00023125"/>
    </source>
</evidence>
<dbReference type="Gene3D" id="3.40.1410.10">
    <property type="entry name" value="Chorismate lyase-like"/>
    <property type="match status" value="1"/>
</dbReference>
<dbReference type="GO" id="GO:0003677">
    <property type="term" value="F:DNA binding"/>
    <property type="evidence" value="ECO:0007669"/>
    <property type="project" value="UniProtKB-KW"/>
</dbReference>
<dbReference type="PRINTS" id="PR00035">
    <property type="entry name" value="HTHGNTR"/>
</dbReference>
<evidence type="ECO:0000313" key="5">
    <source>
        <dbReference type="EMBL" id="OJI94456.1"/>
    </source>
</evidence>
<proteinExistence type="predicted"/>
<dbReference type="SUPFAM" id="SSF64288">
    <property type="entry name" value="Chorismate lyase-like"/>
    <property type="match status" value="1"/>
</dbReference>
<dbReference type="InterPro" id="IPR028978">
    <property type="entry name" value="Chorismate_lyase_/UTRA_dom_sf"/>
</dbReference>
<dbReference type="Pfam" id="PF07702">
    <property type="entry name" value="UTRA"/>
    <property type="match status" value="1"/>
</dbReference>
<dbReference type="EMBL" id="MLCB01000095">
    <property type="protein sequence ID" value="OJI94456.1"/>
    <property type="molecule type" value="Genomic_DNA"/>
</dbReference>
<dbReference type="InterPro" id="IPR050679">
    <property type="entry name" value="Bact_HTH_transcr_reg"/>
</dbReference>
<organism evidence="5 6">
    <name type="scientific">Planktotalea frisia</name>
    <dbReference type="NCBI Taxonomy" id="696762"/>
    <lineage>
        <taxon>Bacteria</taxon>
        <taxon>Pseudomonadati</taxon>
        <taxon>Pseudomonadota</taxon>
        <taxon>Alphaproteobacteria</taxon>
        <taxon>Rhodobacterales</taxon>
        <taxon>Paracoccaceae</taxon>
        <taxon>Planktotalea</taxon>
    </lineage>
</organism>
<dbReference type="AlphaFoldDB" id="A0A1L9NYW5"/>
<dbReference type="SMART" id="SM00345">
    <property type="entry name" value="HTH_GNTR"/>
    <property type="match status" value="1"/>
</dbReference>
<reference evidence="5 6" key="1">
    <citation type="submission" date="2016-10" db="EMBL/GenBank/DDBJ databases">
        <title>Genome sequence of Planktotalea frisia SH6-1.</title>
        <authorList>
            <person name="Poehlein A."/>
            <person name="Bakenhus I."/>
            <person name="Voget S."/>
            <person name="Brinkhoff T."/>
            <person name="Simon M."/>
        </authorList>
    </citation>
    <scope>NUCLEOTIDE SEQUENCE [LARGE SCALE GENOMIC DNA]</scope>
    <source>
        <strain evidence="5 6">SH6-1</strain>
    </source>
</reference>
<dbReference type="InterPro" id="IPR011663">
    <property type="entry name" value="UTRA"/>
</dbReference>
<dbReference type="SUPFAM" id="SSF46785">
    <property type="entry name" value="Winged helix' DNA-binding domain"/>
    <property type="match status" value="1"/>
</dbReference>
<evidence type="ECO:0000256" key="1">
    <source>
        <dbReference type="ARBA" id="ARBA00023015"/>
    </source>
</evidence>
<name>A0A1L9NYW5_9RHOB</name>
<dbReference type="Pfam" id="PF00392">
    <property type="entry name" value="GntR"/>
    <property type="match status" value="1"/>
</dbReference>
<keyword evidence="1" id="KW-0805">Transcription regulation</keyword>
<dbReference type="GO" id="GO:0045892">
    <property type="term" value="P:negative regulation of DNA-templated transcription"/>
    <property type="evidence" value="ECO:0007669"/>
    <property type="project" value="TreeGrafter"/>
</dbReference>
<dbReference type="Gene3D" id="1.10.10.10">
    <property type="entry name" value="Winged helix-like DNA-binding domain superfamily/Winged helix DNA-binding domain"/>
    <property type="match status" value="1"/>
</dbReference>